<name>E2BAC5_HARSA</name>
<evidence type="ECO:0000256" key="1">
    <source>
        <dbReference type="SAM" id="Coils"/>
    </source>
</evidence>
<feature type="signal peptide" evidence="2">
    <location>
        <begin position="1"/>
        <end position="21"/>
    </location>
</feature>
<dbReference type="InParanoid" id="E2BAC5"/>
<evidence type="ECO:0000313" key="3">
    <source>
        <dbReference type="EMBL" id="EFN87351.1"/>
    </source>
</evidence>
<protein>
    <submittedName>
        <fullName evidence="3">Uncharacterized protein</fullName>
    </submittedName>
</protein>
<gene>
    <name evidence="3" type="ORF">EAI_02125</name>
</gene>
<feature type="chain" id="PRO_5003157704" evidence="2">
    <location>
        <begin position="22"/>
        <end position="76"/>
    </location>
</feature>
<accession>E2BAC5</accession>
<reference evidence="3 4" key="1">
    <citation type="journal article" date="2010" name="Science">
        <title>Genomic comparison of the ants Camponotus floridanus and Harpegnathos saltator.</title>
        <authorList>
            <person name="Bonasio R."/>
            <person name="Zhang G."/>
            <person name="Ye C."/>
            <person name="Mutti N.S."/>
            <person name="Fang X."/>
            <person name="Qin N."/>
            <person name="Donahue G."/>
            <person name="Yang P."/>
            <person name="Li Q."/>
            <person name="Li C."/>
            <person name="Zhang P."/>
            <person name="Huang Z."/>
            <person name="Berger S.L."/>
            <person name="Reinberg D."/>
            <person name="Wang J."/>
            <person name="Liebig J."/>
        </authorList>
    </citation>
    <scope>NUCLEOTIDE SEQUENCE [LARGE SCALE GENOMIC DNA]</scope>
    <source>
        <strain evidence="3 4">R22 G/1</strain>
    </source>
</reference>
<organism evidence="4">
    <name type="scientific">Harpegnathos saltator</name>
    <name type="common">Jerdon's jumping ant</name>
    <dbReference type="NCBI Taxonomy" id="610380"/>
    <lineage>
        <taxon>Eukaryota</taxon>
        <taxon>Metazoa</taxon>
        <taxon>Ecdysozoa</taxon>
        <taxon>Arthropoda</taxon>
        <taxon>Hexapoda</taxon>
        <taxon>Insecta</taxon>
        <taxon>Pterygota</taxon>
        <taxon>Neoptera</taxon>
        <taxon>Endopterygota</taxon>
        <taxon>Hymenoptera</taxon>
        <taxon>Apocrita</taxon>
        <taxon>Aculeata</taxon>
        <taxon>Formicoidea</taxon>
        <taxon>Formicidae</taxon>
        <taxon>Ponerinae</taxon>
        <taxon>Ponerini</taxon>
        <taxon>Harpegnathos</taxon>
    </lineage>
</organism>
<keyword evidence="1" id="KW-0175">Coiled coil</keyword>
<dbReference type="EMBL" id="GL446699">
    <property type="protein sequence ID" value="EFN87351.1"/>
    <property type="molecule type" value="Genomic_DNA"/>
</dbReference>
<keyword evidence="4" id="KW-1185">Reference proteome</keyword>
<evidence type="ECO:0000256" key="2">
    <source>
        <dbReference type="SAM" id="SignalP"/>
    </source>
</evidence>
<dbReference type="Proteomes" id="UP000008237">
    <property type="component" value="Unassembled WGS sequence"/>
</dbReference>
<dbReference type="AlphaFoldDB" id="E2BAC5"/>
<sequence length="76" mass="8972">MAWLGIMYAIILFEIRRVAHPEVDGDAVNKQYVDHSIKSLKDKQEDFYKKQQKLEQNLIKLHVNVHALREKIGKEL</sequence>
<feature type="coiled-coil region" evidence="1">
    <location>
        <begin position="37"/>
        <end position="71"/>
    </location>
</feature>
<proteinExistence type="predicted"/>
<evidence type="ECO:0000313" key="4">
    <source>
        <dbReference type="Proteomes" id="UP000008237"/>
    </source>
</evidence>
<keyword evidence="2" id="KW-0732">Signal</keyword>